<comment type="caution">
    <text evidence="2">The sequence shown here is derived from an EMBL/GenBank/DDBJ whole genome shotgun (WGS) entry which is preliminary data.</text>
</comment>
<proteinExistence type="predicted"/>
<evidence type="ECO:0000256" key="1">
    <source>
        <dbReference type="SAM" id="MobiDB-lite"/>
    </source>
</evidence>
<dbReference type="EMBL" id="JASSZA010000002">
    <property type="protein sequence ID" value="KAK2118459.1"/>
    <property type="molecule type" value="Genomic_DNA"/>
</dbReference>
<feature type="non-terminal residue" evidence="2">
    <location>
        <position position="116"/>
    </location>
</feature>
<evidence type="ECO:0000313" key="2">
    <source>
        <dbReference type="EMBL" id="KAK2118459.1"/>
    </source>
</evidence>
<sequence length="116" mass="11684">MALPGLPCGDAPLALQSMDLGRRAPDLRLQCGLGAAPPLPTPSPCLHGRRPGLDFGPGEQRGAGAPPAQLCGNFFPAALGPQRSAKGAALPAEAGVCLPSPATAPDLRHLPEESPL</sequence>
<keyword evidence="3" id="KW-1185">Reference proteome</keyword>
<accession>A0ABQ9W9Z6</accession>
<name>A0ABQ9W9Z6_SAGOE</name>
<dbReference type="Proteomes" id="UP001266305">
    <property type="component" value="Unassembled WGS sequence"/>
</dbReference>
<reference evidence="2 3" key="1">
    <citation type="submission" date="2023-05" db="EMBL/GenBank/DDBJ databases">
        <title>B98-5 Cell Line De Novo Hybrid Assembly: An Optical Mapping Approach.</title>
        <authorList>
            <person name="Kananen K."/>
            <person name="Auerbach J.A."/>
            <person name="Kautto E."/>
            <person name="Blachly J.S."/>
        </authorList>
    </citation>
    <scope>NUCLEOTIDE SEQUENCE [LARGE SCALE GENOMIC DNA]</scope>
    <source>
        <strain evidence="2">B95-8</strain>
        <tissue evidence="2">Cell line</tissue>
    </source>
</reference>
<gene>
    <name evidence="2" type="ORF">P7K49_005346</name>
</gene>
<evidence type="ECO:0000313" key="3">
    <source>
        <dbReference type="Proteomes" id="UP001266305"/>
    </source>
</evidence>
<feature type="region of interest" description="Disordered" evidence="1">
    <location>
        <begin position="40"/>
        <end position="66"/>
    </location>
</feature>
<organism evidence="2 3">
    <name type="scientific">Saguinus oedipus</name>
    <name type="common">Cotton-top tamarin</name>
    <name type="synonym">Oedipomidas oedipus</name>
    <dbReference type="NCBI Taxonomy" id="9490"/>
    <lineage>
        <taxon>Eukaryota</taxon>
        <taxon>Metazoa</taxon>
        <taxon>Chordata</taxon>
        <taxon>Craniata</taxon>
        <taxon>Vertebrata</taxon>
        <taxon>Euteleostomi</taxon>
        <taxon>Mammalia</taxon>
        <taxon>Eutheria</taxon>
        <taxon>Euarchontoglires</taxon>
        <taxon>Primates</taxon>
        <taxon>Haplorrhini</taxon>
        <taxon>Platyrrhini</taxon>
        <taxon>Cebidae</taxon>
        <taxon>Callitrichinae</taxon>
        <taxon>Saguinus</taxon>
    </lineage>
</organism>
<protein>
    <submittedName>
        <fullName evidence="2">Uncharacterized protein</fullName>
    </submittedName>
</protein>